<sequence>MLIMIDNQGRPSIKNVLKVIVIVIVFFILTTSNLSAVYDLHSKGDADGNGIINTTDYFYYVAAVMGGKIPATVNPDFNDDGEVGASDRAIIIETLNQPSLQPTPTPTPFTLVNKKMVFAEKYRSTIGSATNEFVSLGYYEFLANGVAKIHSTIFDGKSDVPPTKSAKKHGAMDAPYAPNATCVAPINTSINKPTAKSNNDFVCSWEVIDNILKVRIGTVTHEWRLVDQTSFSYRINKDLIGSGTNVYSETDGFGYLTDSVSSEKIFQSNLLDYYRSELMQNVEPNDNPWTYFQTSLSSTVFKPTTDPNVVSYSHAAPFTGHKKMWGETSILFNDAPSSNLMIFINGGHDYNENGCLDETGHSQQMLGVKEGDKITKMVGIEYSWETDGYPILSILRYYKPNTSSNVSIKLVSPPIPDLTKGQTYTLAWTSTNAPPGAYVGNIQLFKVASSFLNSSKLPCLPQDQCSGSSHWISQAIITIVLI</sequence>
<dbReference type="Gene3D" id="1.10.1330.10">
    <property type="entry name" value="Dockerin domain"/>
    <property type="match status" value="1"/>
</dbReference>
<evidence type="ECO:0000256" key="1">
    <source>
        <dbReference type="SAM" id="Phobius"/>
    </source>
</evidence>
<name>A0A2M8GLU1_9BACT</name>
<keyword evidence="1" id="KW-0812">Transmembrane</keyword>
<dbReference type="InterPro" id="IPR036439">
    <property type="entry name" value="Dockerin_dom_sf"/>
</dbReference>
<organism evidence="2 3">
    <name type="scientific">Candidatus Roizmanbacteria bacterium CG_4_8_14_3_um_filter_36_10</name>
    <dbReference type="NCBI Taxonomy" id="1974834"/>
    <lineage>
        <taxon>Bacteria</taxon>
        <taxon>Candidatus Roizmaniibacteriota</taxon>
    </lineage>
</organism>
<proteinExistence type="predicted"/>
<keyword evidence="1" id="KW-0472">Membrane</keyword>
<protein>
    <recommendedName>
        <fullName evidence="4">Dockerin domain-containing protein</fullName>
    </recommendedName>
</protein>
<evidence type="ECO:0008006" key="4">
    <source>
        <dbReference type="Google" id="ProtNLM"/>
    </source>
</evidence>
<keyword evidence="1" id="KW-1133">Transmembrane helix</keyword>
<dbReference type="PROSITE" id="PS00018">
    <property type="entry name" value="EF_HAND_1"/>
    <property type="match status" value="1"/>
</dbReference>
<dbReference type="Proteomes" id="UP000229370">
    <property type="component" value="Unassembled WGS sequence"/>
</dbReference>
<evidence type="ECO:0000313" key="2">
    <source>
        <dbReference type="EMBL" id="PJC81533.1"/>
    </source>
</evidence>
<dbReference type="AlphaFoldDB" id="A0A2M8GLU1"/>
<dbReference type="SUPFAM" id="SSF63446">
    <property type="entry name" value="Type I dockerin domain"/>
    <property type="match status" value="1"/>
</dbReference>
<dbReference type="InterPro" id="IPR018247">
    <property type="entry name" value="EF_Hand_1_Ca_BS"/>
</dbReference>
<feature type="transmembrane region" description="Helical" evidence="1">
    <location>
        <begin position="16"/>
        <end position="38"/>
    </location>
</feature>
<gene>
    <name evidence="2" type="ORF">CO007_04185</name>
</gene>
<dbReference type="GO" id="GO:0000272">
    <property type="term" value="P:polysaccharide catabolic process"/>
    <property type="evidence" value="ECO:0007669"/>
    <property type="project" value="InterPro"/>
</dbReference>
<evidence type="ECO:0000313" key="3">
    <source>
        <dbReference type="Proteomes" id="UP000229370"/>
    </source>
</evidence>
<accession>A0A2M8GLU1</accession>
<comment type="caution">
    <text evidence="2">The sequence shown here is derived from an EMBL/GenBank/DDBJ whole genome shotgun (WGS) entry which is preliminary data.</text>
</comment>
<reference evidence="3" key="1">
    <citation type="submission" date="2017-09" db="EMBL/GenBank/DDBJ databases">
        <title>Depth-based differentiation of microbial function through sediment-hosted aquifers and enrichment of novel symbionts in the deep terrestrial subsurface.</title>
        <authorList>
            <person name="Probst A.J."/>
            <person name="Ladd B."/>
            <person name="Jarett J.K."/>
            <person name="Geller-Mcgrath D.E."/>
            <person name="Sieber C.M.K."/>
            <person name="Emerson J.B."/>
            <person name="Anantharaman K."/>
            <person name="Thomas B.C."/>
            <person name="Malmstrom R."/>
            <person name="Stieglmeier M."/>
            <person name="Klingl A."/>
            <person name="Woyke T."/>
            <person name="Ryan C.M."/>
            <person name="Banfield J.F."/>
        </authorList>
    </citation>
    <scope>NUCLEOTIDE SEQUENCE [LARGE SCALE GENOMIC DNA]</scope>
</reference>
<dbReference type="EMBL" id="PFQK01000072">
    <property type="protein sequence ID" value="PJC81533.1"/>
    <property type="molecule type" value="Genomic_DNA"/>
</dbReference>